<feature type="transmembrane region" description="Helical" evidence="7">
    <location>
        <begin position="141"/>
        <end position="163"/>
    </location>
</feature>
<dbReference type="InterPro" id="IPR017896">
    <property type="entry name" value="4Fe4S_Fe-S-bd"/>
</dbReference>
<dbReference type="InterPro" id="IPR052378">
    <property type="entry name" value="NosR_regulator"/>
</dbReference>
<dbReference type="GO" id="GO:0005886">
    <property type="term" value="C:plasma membrane"/>
    <property type="evidence" value="ECO:0007669"/>
    <property type="project" value="UniProtKB-SubCell"/>
</dbReference>
<dbReference type="PANTHER" id="PTHR30224">
    <property type="entry name" value="ELECTRON TRANSPORT PROTEIN"/>
    <property type="match status" value="1"/>
</dbReference>
<protein>
    <submittedName>
        <fullName evidence="9">FeS-binding protein</fullName>
    </submittedName>
</protein>
<dbReference type="PANTHER" id="PTHR30224:SF4">
    <property type="entry name" value="ELECTRON TRANSPORT PROTEIN YCCM-RELATED"/>
    <property type="match status" value="1"/>
</dbReference>
<dbReference type="Proteomes" id="UP000031433">
    <property type="component" value="Unassembled WGS sequence"/>
</dbReference>
<dbReference type="Pfam" id="PF13237">
    <property type="entry name" value="Fer4_10"/>
    <property type="match status" value="1"/>
</dbReference>
<evidence type="ECO:0000256" key="2">
    <source>
        <dbReference type="ARBA" id="ARBA00022475"/>
    </source>
</evidence>
<evidence type="ECO:0000259" key="8">
    <source>
        <dbReference type="PROSITE" id="PS51379"/>
    </source>
</evidence>
<feature type="transmembrane region" description="Helical" evidence="7">
    <location>
        <begin position="288"/>
        <end position="310"/>
    </location>
</feature>
<evidence type="ECO:0000256" key="7">
    <source>
        <dbReference type="SAM" id="Phobius"/>
    </source>
</evidence>
<keyword evidence="7" id="KW-0812">Transmembrane</keyword>
<keyword evidence="6 7" id="KW-0472">Membrane</keyword>
<dbReference type="GO" id="GO:0046872">
    <property type="term" value="F:metal ion binding"/>
    <property type="evidence" value="ECO:0007669"/>
    <property type="project" value="UniProtKB-KW"/>
</dbReference>
<feature type="domain" description="4Fe-4S ferredoxin-type" evidence="8">
    <location>
        <begin position="225"/>
        <end position="254"/>
    </location>
</feature>
<comment type="subcellular location">
    <subcellularLocation>
        <location evidence="1">Cell membrane</location>
    </subcellularLocation>
</comment>
<evidence type="ECO:0000256" key="6">
    <source>
        <dbReference type="ARBA" id="ARBA00023136"/>
    </source>
</evidence>
<dbReference type="PROSITE" id="PS00198">
    <property type="entry name" value="4FE4S_FER_1"/>
    <property type="match status" value="2"/>
</dbReference>
<dbReference type="SUPFAM" id="SSF54862">
    <property type="entry name" value="4Fe-4S ferredoxins"/>
    <property type="match status" value="1"/>
</dbReference>
<keyword evidence="4" id="KW-0408">Iron</keyword>
<keyword evidence="2" id="KW-1003">Cell membrane</keyword>
<keyword evidence="7" id="KW-1133">Transmembrane helix</keyword>
<evidence type="ECO:0000256" key="5">
    <source>
        <dbReference type="ARBA" id="ARBA00023014"/>
    </source>
</evidence>
<keyword evidence="5" id="KW-0411">Iron-sulfur</keyword>
<dbReference type="Gene3D" id="3.30.70.20">
    <property type="match status" value="1"/>
</dbReference>
<gene>
    <name evidence="9" type="ORF">SE37_12930</name>
</gene>
<evidence type="ECO:0000256" key="4">
    <source>
        <dbReference type="ARBA" id="ARBA00023004"/>
    </source>
</evidence>
<keyword evidence="3" id="KW-0479">Metal-binding</keyword>
<keyword evidence="10" id="KW-1185">Reference proteome</keyword>
<accession>A0A0C1U742</accession>
<evidence type="ECO:0000256" key="1">
    <source>
        <dbReference type="ARBA" id="ARBA00004236"/>
    </source>
</evidence>
<sequence length="335" mass="37185">MKVSHLPIRIPFWRALVQWGFFAWVVVMGIRFGVFVRHFETGGATPLVSRPPGVEGFLPIGALASTKLWLATGTINPVHPAALVIFLTIVGMSLVAKKSFCSWLCPVGTLSEAAWKLGQRLFGRNFRVWPRLDWVLRGAKYLLLIFFVKIILIDMPAFALAAFLDTPYWAVSDVKMLHFFTRMSGTTITVLAVLTALSLLYKNAWCRYLCPYGALLGVASFLSPFKIRRDAAGCTGCRNCSRACPSGLPVHERETIRSAECTGCLTCVANCPQREVLRMAPPLWRRPLPAWVFPAVVVLLFAAGIGTGMATGTWQSSLAYEDYRQLIPMVPYLSH</sequence>
<feature type="domain" description="4Fe-4S ferredoxin-type" evidence="8">
    <location>
        <begin position="255"/>
        <end position="282"/>
    </location>
</feature>
<dbReference type="GO" id="GO:0051536">
    <property type="term" value="F:iron-sulfur cluster binding"/>
    <property type="evidence" value="ECO:0007669"/>
    <property type="project" value="UniProtKB-KW"/>
</dbReference>
<dbReference type="Pfam" id="PF12801">
    <property type="entry name" value="Fer4_5"/>
    <property type="match status" value="1"/>
</dbReference>
<dbReference type="RefSeq" id="WP_039646968.1">
    <property type="nucleotide sequence ID" value="NZ_JXBL01000001.1"/>
</dbReference>
<reference evidence="9 10" key="1">
    <citation type="submission" date="2015-01" db="EMBL/GenBank/DDBJ databases">
        <title>Genome sequence of the anaerobic bacterium Geobacter soli GSS01, a dissimilatory Fe(III) reducer from soil.</title>
        <authorList>
            <person name="Yang G."/>
            <person name="Zhou S."/>
        </authorList>
    </citation>
    <scope>NUCLEOTIDE SEQUENCE [LARGE SCALE GENOMIC DNA]</scope>
    <source>
        <strain evidence="9 10">GSS01</strain>
    </source>
</reference>
<evidence type="ECO:0000313" key="9">
    <source>
        <dbReference type="EMBL" id="KIE43470.1"/>
    </source>
</evidence>
<dbReference type="InterPro" id="IPR017900">
    <property type="entry name" value="4Fe4S_Fe_S_CS"/>
</dbReference>
<dbReference type="EMBL" id="JXBL01000001">
    <property type="protein sequence ID" value="KIE43470.1"/>
    <property type="molecule type" value="Genomic_DNA"/>
</dbReference>
<feature type="transmembrane region" description="Helical" evidence="7">
    <location>
        <begin position="183"/>
        <end position="201"/>
    </location>
</feature>
<feature type="transmembrane region" description="Helical" evidence="7">
    <location>
        <begin position="78"/>
        <end position="96"/>
    </location>
</feature>
<organism evidence="9 10">
    <name type="scientific">Geobacter soli</name>
    <dbReference type="NCBI Taxonomy" id="1510391"/>
    <lineage>
        <taxon>Bacteria</taxon>
        <taxon>Pseudomonadati</taxon>
        <taxon>Thermodesulfobacteriota</taxon>
        <taxon>Desulfuromonadia</taxon>
        <taxon>Geobacterales</taxon>
        <taxon>Geobacteraceae</taxon>
        <taxon>Geobacter</taxon>
    </lineage>
</organism>
<proteinExistence type="predicted"/>
<name>A0A0C1U742_9BACT</name>
<evidence type="ECO:0000256" key="3">
    <source>
        <dbReference type="ARBA" id="ARBA00022723"/>
    </source>
</evidence>
<dbReference type="PROSITE" id="PS51379">
    <property type="entry name" value="4FE4S_FER_2"/>
    <property type="match status" value="2"/>
</dbReference>
<comment type="caution">
    <text evidence="9">The sequence shown here is derived from an EMBL/GenBank/DDBJ whole genome shotgun (WGS) entry which is preliminary data.</text>
</comment>
<feature type="transmembrane region" description="Helical" evidence="7">
    <location>
        <begin position="12"/>
        <end position="34"/>
    </location>
</feature>
<evidence type="ECO:0000313" key="10">
    <source>
        <dbReference type="Proteomes" id="UP000031433"/>
    </source>
</evidence>
<dbReference type="AlphaFoldDB" id="A0A0C1U742"/>